<dbReference type="Pfam" id="PF01633">
    <property type="entry name" value="Choline_kinase"/>
    <property type="match status" value="1"/>
</dbReference>
<dbReference type="eggNOG" id="COG0510">
    <property type="taxonomic scope" value="Bacteria"/>
</dbReference>
<dbReference type="Gene3D" id="3.90.1200.10">
    <property type="match status" value="1"/>
</dbReference>
<dbReference type="AlphaFoldDB" id="C5J790"/>
<accession>C5J790</accession>
<organism evidence="1 2">
    <name type="scientific">Mesomycoplasma conjunctivae (strain ATCC 25834 / NCTC 10147 / HRC/581)</name>
    <name type="common">Mycoplasma conjunctivae</name>
    <dbReference type="NCBI Taxonomy" id="572263"/>
    <lineage>
        <taxon>Bacteria</taxon>
        <taxon>Bacillati</taxon>
        <taxon>Mycoplasmatota</taxon>
        <taxon>Mycoplasmoidales</taxon>
        <taxon>Metamycoplasmataceae</taxon>
        <taxon>Mesomycoplasma</taxon>
    </lineage>
</organism>
<dbReference type="EMBL" id="FM864216">
    <property type="protein sequence ID" value="CAT05353.1"/>
    <property type="molecule type" value="Genomic_DNA"/>
</dbReference>
<dbReference type="InterPro" id="IPR052077">
    <property type="entry name" value="CcrZ_PhaseVar_Mediator"/>
</dbReference>
<dbReference type="SUPFAM" id="SSF56112">
    <property type="entry name" value="Protein kinase-like (PK-like)"/>
    <property type="match status" value="1"/>
</dbReference>
<dbReference type="HOGENOM" id="CLU_1123571_0_0_14"/>
<dbReference type="PANTHER" id="PTHR40086:SF1">
    <property type="entry name" value="CELL CYCLE REGULATOR CCRZ"/>
    <property type="match status" value="1"/>
</dbReference>
<dbReference type="PANTHER" id="PTHR40086">
    <property type="entry name" value="PHOSPHOTRANSFERASE YTMP-RELATED"/>
    <property type="match status" value="1"/>
</dbReference>
<keyword evidence="2" id="KW-1185">Reference proteome</keyword>
<name>C5J790_MESCH</name>
<proteinExistence type="predicted"/>
<sequence length="240" mass="28627">MKKISKGYTNDSYYDKGLFVQIKKYNGFNHKIDYALLSQFSFVPKLVSNDKEQIAWEWLGESTVEKTSENLKQIALQLKEIHSSKLPFPASNHAARVKNYIKIINEKKITIDAINKYYKHITKVLKYMDKTTPLHNDLWLFNMVEKDGKIYFIDWEYATKGDKHFDLAYFIESAQLNDEQESLFLDTYGDYVYEFVIQHKILVNYLIILWNNSQPQQYFDDKPFIKKLDVLIKELERYKQ</sequence>
<evidence type="ECO:0000313" key="2">
    <source>
        <dbReference type="Proteomes" id="UP000001491"/>
    </source>
</evidence>
<evidence type="ECO:0000313" key="1">
    <source>
        <dbReference type="EMBL" id="CAT05353.1"/>
    </source>
</evidence>
<dbReference type="InterPro" id="IPR011009">
    <property type="entry name" value="Kinase-like_dom_sf"/>
</dbReference>
<protein>
    <submittedName>
        <fullName evidence="1">PTS SYSTEM, LICHENAN-SPECIFIC IIA COMPONENT</fullName>
    </submittedName>
</protein>
<reference evidence="2" key="1">
    <citation type="journal article" date="2009" name="BMC Bioinformatics">
        <title>The Mycoplasma conjunctivae genome sequencing, annotation and analysis.</title>
        <authorList>
            <person name="Calderon-Copete S.P."/>
            <person name="Wigger G."/>
            <person name="Wunderlin C."/>
            <person name="Schmidheini T."/>
            <person name="Frey J."/>
            <person name="Quail M.A."/>
            <person name="Falquet L."/>
        </authorList>
    </citation>
    <scope>NUCLEOTIDE SEQUENCE [LARGE SCALE GENOMIC DNA]</scope>
    <source>
        <strain evidence="2">ATCC 25834 / NCTC 10147 / HRC/581</strain>
    </source>
</reference>
<dbReference type="KEGG" id="mco:MCJ_006590"/>
<dbReference type="Proteomes" id="UP000001491">
    <property type="component" value="Chromosome"/>
</dbReference>
<gene>
    <name evidence="1" type="ordered locus">MCJ_006590</name>
</gene>